<comment type="caution">
    <text evidence="14">The sequence shown here is derived from an EMBL/GenBank/DDBJ whole genome shotgun (WGS) entry which is preliminary data.</text>
</comment>
<evidence type="ECO:0000256" key="5">
    <source>
        <dbReference type="ARBA" id="ARBA00015519"/>
    </source>
</evidence>
<evidence type="ECO:0000256" key="4">
    <source>
        <dbReference type="ARBA" id="ARBA00006958"/>
    </source>
</evidence>
<feature type="domain" description="DDE Tnp4" evidence="13">
    <location>
        <begin position="156"/>
        <end position="306"/>
    </location>
</feature>
<dbReference type="GO" id="GO:0005634">
    <property type="term" value="C:nucleus"/>
    <property type="evidence" value="ECO:0007669"/>
    <property type="project" value="UniProtKB-SubCell"/>
</dbReference>
<keyword evidence="15" id="KW-1185">Reference proteome</keyword>
<dbReference type="PANTHER" id="PTHR22930">
    <property type="match status" value="1"/>
</dbReference>
<evidence type="ECO:0000259" key="13">
    <source>
        <dbReference type="Pfam" id="PF13359"/>
    </source>
</evidence>
<reference evidence="14 15" key="1">
    <citation type="submission" date="2023-01" db="EMBL/GenBank/DDBJ databases">
        <authorList>
            <person name="Whitehead M."/>
        </authorList>
    </citation>
    <scope>NUCLEOTIDE SEQUENCE [LARGE SCALE GENOMIC DNA]</scope>
</reference>
<comment type="cofactor">
    <cofactor evidence="1">
        <name>a divalent metal cation</name>
        <dbReference type="ChEBI" id="CHEBI:60240"/>
    </cofactor>
</comment>
<dbReference type="Pfam" id="PF13359">
    <property type="entry name" value="DDE_Tnp_4"/>
    <property type="match status" value="1"/>
</dbReference>
<dbReference type="GO" id="GO:0004518">
    <property type="term" value="F:nuclease activity"/>
    <property type="evidence" value="ECO:0007669"/>
    <property type="project" value="UniProtKB-KW"/>
</dbReference>
<dbReference type="EMBL" id="CARXXK010000003">
    <property type="protein sequence ID" value="CAI6361358.1"/>
    <property type="molecule type" value="Genomic_DNA"/>
</dbReference>
<organism evidence="14 15">
    <name type="scientific">Macrosiphum euphorbiae</name>
    <name type="common">potato aphid</name>
    <dbReference type="NCBI Taxonomy" id="13131"/>
    <lineage>
        <taxon>Eukaryota</taxon>
        <taxon>Metazoa</taxon>
        <taxon>Ecdysozoa</taxon>
        <taxon>Arthropoda</taxon>
        <taxon>Hexapoda</taxon>
        <taxon>Insecta</taxon>
        <taxon>Pterygota</taxon>
        <taxon>Neoptera</taxon>
        <taxon>Paraneoptera</taxon>
        <taxon>Hemiptera</taxon>
        <taxon>Sternorrhyncha</taxon>
        <taxon>Aphidomorpha</taxon>
        <taxon>Aphidoidea</taxon>
        <taxon>Aphididae</taxon>
        <taxon>Macrosiphini</taxon>
        <taxon>Macrosiphum</taxon>
    </lineage>
</organism>
<sequence length="354" mass="40701">MSSSSSSDDSDEDIILQILINLPRPRRFRDRSNPLQDYDDLDFKYRFRLSKETFMILLHMIGDSIKHKTNRSSSLSPVLQLLIALRYYATGAFQMVLGDHIHVHKSTVCRVIKTVSTEIARLRPHFIEFPSTVAEQQRVQLGFFRLHQFPRVIGALDCSHIRIQSPKSDIGEQFRNRKGYFSFNVQAICDSNLKILDIVARWPGSVHDSTIFDNSLIRAKFENNEFGNTFLLGDGGYPCRNYLLTPLLNPRTEAERKYQKAQIGSRNVVERLFGVLKRRFPVLAVGIRTKLSTTMATIVATAVLYNFLLKEKDEIPQEIDNHLIDIELLQEIPTLPIRQLINAERSHLINTVFS</sequence>
<dbReference type="PRINTS" id="PR02086">
    <property type="entry name" value="PUTNUCHARBI1"/>
</dbReference>
<dbReference type="InterPro" id="IPR027806">
    <property type="entry name" value="HARBI1_dom"/>
</dbReference>
<evidence type="ECO:0000313" key="15">
    <source>
        <dbReference type="Proteomes" id="UP001160148"/>
    </source>
</evidence>
<dbReference type="Proteomes" id="UP001160148">
    <property type="component" value="Unassembled WGS sequence"/>
</dbReference>
<dbReference type="InterPro" id="IPR045249">
    <property type="entry name" value="HARBI1-like"/>
</dbReference>
<evidence type="ECO:0000256" key="10">
    <source>
        <dbReference type="ARBA" id="ARBA00023242"/>
    </source>
</evidence>
<evidence type="ECO:0000313" key="14">
    <source>
        <dbReference type="EMBL" id="CAI6361358.1"/>
    </source>
</evidence>
<proteinExistence type="inferred from homology"/>
<evidence type="ECO:0000256" key="6">
    <source>
        <dbReference type="ARBA" id="ARBA00022490"/>
    </source>
</evidence>
<name>A0AAV0WZP9_9HEMI</name>
<evidence type="ECO:0000256" key="12">
    <source>
        <dbReference type="ARBA" id="ARBA00045850"/>
    </source>
</evidence>
<protein>
    <recommendedName>
        <fullName evidence="5">Putative nuclease HARBI1</fullName>
    </recommendedName>
    <alternativeName>
        <fullName evidence="11">Harbinger transposase-derived nuclease</fullName>
    </alternativeName>
</protein>
<accession>A0AAV0WZP9</accession>
<dbReference type="GO" id="GO:0005737">
    <property type="term" value="C:cytoplasm"/>
    <property type="evidence" value="ECO:0007669"/>
    <property type="project" value="UniProtKB-SubCell"/>
</dbReference>
<comment type="similarity">
    <text evidence="4">Belongs to the HARBI1 family.</text>
</comment>
<dbReference type="GO" id="GO:0046872">
    <property type="term" value="F:metal ion binding"/>
    <property type="evidence" value="ECO:0007669"/>
    <property type="project" value="UniProtKB-KW"/>
</dbReference>
<keyword evidence="7" id="KW-0540">Nuclease</keyword>
<dbReference type="PANTHER" id="PTHR22930:SF289">
    <property type="entry name" value="DDE TNP4 DOMAIN-CONTAINING PROTEIN-RELATED"/>
    <property type="match status" value="1"/>
</dbReference>
<evidence type="ECO:0000256" key="9">
    <source>
        <dbReference type="ARBA" id="ARBA00022801"/>
    </source>
</evidence>
<comment type="subcellular location">
    <subcellularLocation>
        <location evidence="3">Cytoplasm</location>
    </subcellularLocation>
    <subcellularLocation>
        <location evidence="2">Nucleus</location>
    </subcellularLocation>
</comment>
<comment type="function">
    <text evidence="12">Transposase-derived protein that may have nuclease activity. Does not have transposase activity.</text>
</comment>
<evidence type="ECO:0000256" key="11">
    <source>
        <dbReference type="ARBA" id="ARBA00030126"/>
    </source>
</evidence>
<dbReference type="AlphaFoldDB" id="A0AAV0WZP9"/>
<evidence type="ECO:0000256" key="3">
    <source>
        <dbReference type="ARBA" id="ARBA00004496"/>
    </source>
</evidence>
<keyword evidence="9" id="KW-0378">Hydrolase</keyword>
<keyword evidence="10" id="KW-0539">Nucleus</keyword>
<evidence type="ECO:0000256" key="7">
    <source>
        <dbReference type="ARBA" id="ARBA00022722"/>
    </source>
</evidence>
<keyword evidence="8" id="KW-0479">Metal-binding</keyword>
<dbReference type="InterPro" id="IPR026103">
    <property type="entry name" value="HARBI1_animal"/>
</dbReference>
<evidence type="ECO:0000256" key="8">
    <source>
        <dbReference type="ARBA" id="ARBA00022723"/>
    </source>
</evidence>
<gene>
    <name evidence="14" type="ORF">MEUPH1_LOCUS16550</name>
</gene>
<dbReference type="GO" id="GO:0016787">
    <property type="term" value="F:hydrolase activity"/>
    <property type="evidence" value="ECO:0007669"/>
    <property type="project" value="UniProtKB-KW"/>
</dbReference>
<evidence type="ECO:0000256" key="1">
    <source>
        <dbReference type="ARBA" id="ARBA00001968"/>
    </source>
</evidence>
<evidence type="ECO:0000256" key="2">
    <source>
        <dbReference type="ARBA" id="ARBA00004123"/>
    </source>
</evidence>
<keyword evidence="6" id="KW-0963">Cytoplasm</keyword>